<comment type="caution">
    <text evidence="1">The sequence shown here is derived from an EMBL/GenBank/DDBJ whole genome shotgun (WGS) entry which is preliminary data.</text>
</comment>
<dbReference type="Proteomes" id="UP000253472">
    <property type="component" value="Unassembled WGS sequence"/>
</dbReference>
<proteinExistence type="predicted"/>
<gene>
    <name evidence="1" type="ORF">Cantr_01162</name>
</gene>
<dbReference type="AlphaFoldDB" id="A0A367YKS0"/>
<reference evidence="1 2" key="1">
    <citation type="submission" date="2018-06" db="EMBL/GenBank/DDBJ databases">
        <title>Whole genome sequencing of Candida tropicalis (genome annotated by CSBL at Korea University).</title>
        <authorList>
            <person name="Ahn J."/>
        </authorList>
    </citation>
    <scope>NUCLEOTIDE SEQUENCE [LARGE SCALE GENOMIC DNA]</scope>
    <source>
        <strain evidence="1 2">ATCC 20962</strain>
    </source>
</reference>
<name>A0A367YKS0_9ASCO</name>
<evidence type="ECO:0000313" key="2">
    <source>
        <dbReference type="Proteomes" id="UP000253472"/>
    </source>
</evidence>
<dbReference type="EMBL" id="QLNQ01000020">
    <property type="protein sequence ID" value="RCK65621.1"/>
    <property type="molecule type" value="Genomic_DNA"/>
</dbReference>
<organism evidence="1 2">
    <name type="scientific">Candida viswanathii</name>
    <dbReference type="NCBI Taxonomy" id="5486"/>
    <lineage>
        <taxon>Eukaryota</taxon>
        <taxon>Fungi</taxon>
        <taxon>Dikarya</taxon>
        <taxon>Ascomycota</taxon>
        <taxon>Saccharomycotina</taxon>
        <taxon>Pichiomycetes</taxon>
        <taxon>Debaryomycetaceae</taxon>
        <taxon>Candida/Lodderomyces clade</taxon>
        <taxon>Candida</taxon>
    </lineage>
</organism>
<keyword evidence="2" id="KW-1185">Reference proteome</keyword>
<evidence type="ECO:0000313" key="1">
    <source>
        <dbReference type="EMBL" id="RCK65621.1"/>
    </source>
</evidence>
<accession>A0A367YKS0</accession>
<protein>
    <submittedName>
        <fullName evidence="1">Uncharacterized protein</fullName>
    </submittedName>
</protein>
<sequence length="159" mass="18108">MPDWVIGVTANIDAIVVTRIRILSSVCFKITQTNQNDWNTTWIENGSWWIRVVVTRTWPLFCRRTVLKNAPRRLSSNGECHTICAKAEPPLSERPRTFLQTQLREVYRIARLHEPTGDCESEPRVTQGRILMTGNGLVTARLATGLESCLRTNDTEGKK</sequence>